<feature type="compositionally biased region" description="Gly residues" evidence="1">
    <location>
        <begin position="131"/>
        <end position="141"/>
    </location>
</feature>
<feature type="compositionally biased region" description="Low complexity" evidence="1">
    <location>
        <begin position="1"/>
        <end position="13"/>
    </location>
</feature>
<name>A0A9W6TTK9_9STRA</name>
<feature type="region of interest" description="Disordered" evidence="1">
    <location>
        <begin position="1"/>
        <end position="45"/>
    </location>
</feature>
<accession>A0A9W6TTK9</accession>
<feature type="region of interest" description="Disordered" evidence="1">
    <location>
        <begin position="121"/>
        <end position="171"/>
    </location>
</feature>
<organism evidence="2 3">
    <name type="scientific">Phytophthora fragariaefolia</name>
    <dbReference type="NCBI Taxonomy" id="1490495"/>
    <lineage>
        <taxon>Eukaryota</taxon>
        <taxon>Sar</taxon>
        <taxon>Stramenopiles</taxon>
        <taxon>Oomycota</taxon>
        <taxon>Peronosporomycetes</taxon>
        <taxon>Peronosporales</taxon>
        <taxon>Peronosporaceae</taxon>
        <taxon>Phytophthora</taxon>
    </lineage>
</organism>
<feature type="compositionally biased region" description="Basic and acidic residues" evidence="1">
    <location>
        <begin position="148"/>
        <end position="160"/>
    </location>
</feature>
<protein>
    <submittedName>
        <fullName evidence="2">Unnamed protein product</fullName>
    </submittedName>
</protein>
<evidence type="ECO:0000313" key="2">
    <source>
        <dbReference type="EMBL" id="GMF19387.1"/>
    </source>
</evidence>
<keyword evidence="3" id="KW-1185">Reference proteome</keyword>
<gene>
    <name evidence="2" type="ORF">Pfra01_000200400</name>
</gene>
<dbReference type="EMBL" id="BSXT01000157">
    <property type="protein sequence ID" value="GMF19387.1"/>
    <property type="molecule type" value="Genomic_DNA"/>
</dbReference>
<sequence>MTTSAATNVTSASEMARVGNQMPVSTSRPLRPRRINASSAGQDGSAVVIKVRSKTEGGVEDDLQKEGVRLFRVDVRRTNKENCLAIKQPEATNGISVPVGSGGGLRASRNGDEVRHRANVRAKQRQHGDGLHGSGLGGIDGGRGRLLSGHDDEKWHDGGTDRAAPMGSGRVNVDERGLASLGSKRRPLTTRFYDLDAYAVGSGEGETTDTPKHTGQ</sequence>
<reference evidence="2" key="1">
    <citation type="submission" date="2023-04" db="EMBL/GenBank/DDBJ databases">
        <title>Phytophthora fragariaefolia NBRC 109709.</title>
        <authorList>
            <person name="Ichikawa N."/>
            <person name="Sato H."/>
            <person name="Tonouchi N."/>
        </authorList>
    </citation>
    <scope>NUCLEOTIDE SEQUENCE</scope>
    <source>
        <strain evidence="2">NBRC 109709</strain>
    </source>
</reference>
<dbReference type="Proteomes" id="UP001165121">
    <property type="component" value="Unassembled WGS sequence"/>
</dbReference>
<evidence type="ECO:0000313" key="3">
    <source>
        <dbReference type="Proteomes" id="UP001165121"/>
    </source>
</evidence>
<evidence type="ECO:0000256" key="1">
    <source>
        <dbReference type="SAM" id="MobiDB-lite"/>
    </source>
</evidence>
<dbReference type="AlphaFoldDB" id="A0A9W6TTK9"/>
<comment type="caution">
    <text evidence="2">The sequence shown here is derived from an EMBL/GenBank/DDBJ whole genome shotgun (WGS) entry which is preliminary data.</text>
</comment>
<proteinExistence type="predicted"/>